<protein>
    <recommendedName>
        <fullName evidence="11">Microsomal glutathione S-transferase 1</fullName>
        <ecNumber evidence="3">2.5.1.18</ecNumber>
    </recommendedName>
</protein>
<feature type="transmembrane region" description="Helical" evidence="13">
    <location>
        <begin position="6"/>
        <end position="25"/>
    </location>
</feature>
<keyword evidence="4" id="KW-0808">Transferase</keyword>
<keyword evidence="15" id="KW-1185">Reference proteome</keyword>
<dbReference type="Proteomes" id="UP001652504">
    <property type="component" value="Unassembled WGS sequence"/>
</dbReference>
<dbReference type="EC" id="2.5.1.18" evidence="3"/>
<sequence length="139" mass="16051">MFAPYNYTLLGLLAILTLLIVQFFVSVRAHRKQDHYIPGKIGDELGHESFVFRSHRTYKNTLENSLPFFALALLAVFIGVNPTLLAWTVWIFFFARLIHGILYWVIATEKNPSPRSYFWLVGFICTVVVLGANYWAFFA</sequence>
<proteinExistence type="predicted"/>
<keyword evidence="9 13" id="KW-0472">Membrane</keyword>
<keyword evidence="8" id="KW-0007">Acetylation</keyword>
<comment type="catalytic activity">
    <reaction evidence="12">
        <text>RX + glutathione = an S-substituted glutathione + a halide anion + H(+)</text>
        <dbReference type="Rhea" id="RHEA:16437"/>
        <dbReference type="ChEBI" id="CHEBI:15378"/>
        <dbReference type="ChEBI" id="CHEBI:16042"/>
        <dbReference type="ChEBI" id="CHEBI:17792"/>
        <dbReference type="ChEBI" id="CHEBI:57925"/>
        <dbReference type="ChEBI" id="CHEBI:90779"/>
        <dbReference type="EC" id="2.5.1.18"/>
    </reaction>
    <physiologicalReaction direction="left-to-right" evidence="12">
        <dbReference type="Rhea" id="RHEA:16438"/>
    </physiologicalReaction>
</comment>
<organism evidence="14 15">
    <name type="scientific">Fluctibacter corallii</name>
    <dbReference type="NCBI Taxonomy" id="2984329"/>
    <lineage>
        <taxon>Bacteria</taxon>
        <taxon>Pseudomonadati</taxon>
        <taxon>Pseudomonadota</taxon>
        <taxon>Gammaproteobacteria</taxon>
        <taxon>Alteromonadales</taxon>
        <taxon>Alteromonadaceae</taxon>
        <taxon>Fluctibacter</taxon>
    </lineage>
</organism>
<evidence type="ECO:0000256" key="13">
    <source>
        <dbReference type="SAM" id="Phobius"/>
    </source>
</evidence>
<evidence type="ECO:0000256" key="12">
    <source>
        <dbReference type="ARBA" id="ARBA00049385"/>
    </source>
</evidence>
<keyword evidence="5 13" id="KW-0812">Transmembrane</keyword>
<dbReference type="Pfam" id="PF01124">
    <property type="entry name" value="MAPEG"/>
    <property type="match status" value="1"/>
</dbReference>
<dbReference type="RefSeq" id="WP_263710584.1">
    <property type="nucleotide sequence ID" value="NZ_JAOWKX010000001.1"/>
</dbReference>
<evidence type="ECO:0000256" key="5">
    <source>
        <dbReference type="ARBA" id="ARBA00022692"/>
    </source>
</evidence>
<evidence type="ECO:0000256" key="6">
    <source>
        <dbReference type="ARBA" id="ARBA00022824"/>
    </source>
</evidence>
<gene>
    <name evidence="14" type="ORF">OE749_01565</name>
</gene>
<name>A0ABT3A415_9ALTE</name>
<dbReference type="InterPro" id="IPR040162">
    <property type="entry name" value="MGST1-like"/>
</dbReference>
<feature type="transmembrane region" description="Helical" evidence="13">
    <location>
        <begin position="84"/>
        <end position="105"/>
    </location>
</feature>
<comment type="subcellular location">
    <subcellularLocation>
        <location evidence="2">Endoplasmic reticulum membrane</location>
        <topology evidence="2">Multi-pass membrane protein</topology>
    </subcellularLocation>
</comment>
<evidence type="ECO:0000256" key="7">
    <source>
        <dbReference type="ARBA" id="ARBA00022989"/>
    </source>
</evidence>
<keyword evidence="6" id="KW-0256">Endoplasmic reticulum</keyword>
<feature type="transmembrane region" description="Helical" evidence="13">
    <location>
        <begin position="117"/>
        <end position="137"/>
    </location>
</feature>
<evidence type="ECO:0000313" key="15">
    <source>
        <dbReference type="Proteomes" id="UP001652504"/>
    </source>
</evidence>
<evidence type="ECO:0000256" key="2">
    <source>
        <dbReference type="ARBA" id="ARBA00004477"/>
    </source>
</evidence>
<keyword evidence="7 13" id="KW-1133">Transmembrane helix</keyword>
<evidence type="ECO:0000256" key="9">
    <source>
        <dbReference type="ARBA" id="ARBA00023136"/>
    </source>
</evidence>
<dbReference type="SUPFAM" id="SSF161084">
    <property type="entry name" value="MAPEG domain-like"/>
    <property type="match status" value="1"/>
</dbReference>
<feature type="transmembrane region" description="Helical" evidence="13">
    <location>
        <begin position="61"/>
        <end position="78"/>
    </location>
</feature>
<accession>A0ABT3A415</accession>
<dbReference type="PANTHER" id="PTHR10689">
    <property type="entry name" value="MICROSOMAL GLUTATHIONE S-TRANSFERASE 1"/>
    <property type="match status" value="1"/>
</dbReference>
<evidence type="ECO:0000256" key="8">
    <source>
        <dbReference type="ARBA" id="ARBA00022990"/>
    </source>
</evidence>
<evidence type="ECO:0000256" key="10">
    <source>
        <dbReference type="ARBA" id="ARBA00038540"/>
    </source>
</evidence>
<evidence type="ECO:0000256" key="3">
    <source>
        <dbReference type="ARBA" id="ARBA00012452"/>
    </source>
</evidence>
<comment type="function">
    <text evidence="1">Conjugation of reduced glutathione to a wide number of exogenous and endogenous hydrophobic electrophiles.</text>
</comment>
<reference evidence="14 15" key="1">
    <citation type="submission" date="2022-10" db="EMBL/GenBank/DDBJ databases">
        <title>Aestuariibacter sp. AA17 isolated from Montipora capitata coral fragment.</title>
        <authorList>
            <person name="Emsley S.A."/>
            <person name="Pfannmuller K.M."/>
            <person name="Loughran R.M."/>
            <person name="Shlafstein M."/>
            <person name="Papke E."/>
            <person name="Saw J.H."/>
            <person name="Ushijima B."/>
            <person name="Videau P."/>
        </authorList>
    </citation>
    <scope>NUCLEOTIDE SEQUENCE [LARGE SCALE GENOMIC DNA]</scope>
    <source>
        <strain evidence="14 15">AA17</strain>
    </source>
</reference>
<evidence type="ECO:0000256" key="4">
    <source>
        <dbReference type="ARBA" id="ARBA00022679"/>
    </source>
</evidence>
<dbReference type="Gene3D" id="1.20.120.550">
    <property type="entry name" value="Membrane associated eicosanoid/glutathione metabolism-like domain"/>
    <property type="match status" value="1"/>
</dbReference>
<dbReference type="PANTHER" id="PTHR10689:SF6">
    <property type="entry name" value="MICROSOMAL GLUTATHIONE S-TRANSFERASE 1"/>
    <property type="match status" value="1"/>
</dbReference>
<comment type="caution">
    <text evidence="14">The sequence shown here is derived from an EMBL/GenBank/DDBJ whole genome shotgun (WGS) entry which is preliminary data.</text>
</comment>
<evidence type="ECO:0000313" key="14">
    <source>
        <dbReference type="EMBL" id="MCV2883384.1"/>
    </source>
</evidence>
<dbReference type="InterPro" id="IPR023352">
    <property type="entry name" value="MAPEG-like_dom_sf"/>
</dbReference>
<dbReference type="InterPro" id="IPR001129">
    <property type="entry name" value="Membr-assoc_MAPEG"/>
</dbReference>
<comment type="subunit">
    <text evidence="10">Homotrimer; The trimer binds only one molecule of glutathione.</text>
</comment>
<evidence type="ECO:0000256" key="11">
    <source>
        <dbReference type="ARBA" id="ARBA00039397"/>
    </source>
</evidence>
<dbReference type="EMBL" id="JAOWKX010000001">
    <property type="protein sequence ID" value="MCV2883384.1"/>
    <property type="molecule type" value="Genomic_DNA"/>
</dbReference>
<evidence type="ECO:0000256" key="1">
    <source>
        <dbReference type="ARBA" id="ARBA00003701"/>
    </source>
</evidence>